<comment type="subunit">
    <text evidence="4">The methyltransferase is composed of M and S polypeptides.</text>
</comment>
<dbReference type="Gene3D" id="3.90.220.20">
    <property type="entry name" value="DNA methylase specificity domains"/>
    <property type="match status" value="2"/>
</dbReference>
<comment type="similarity">
    <text evidence="1">Belongs to the type-I restriction system S methylase family.</text>
</comment>
<sequence>MTKKYKTFDEVLESSLVSEEDQPYEIPENWVWVKLGSIIELAYGKSLPNTKRSGEGFPVYGSNGVVGYHEDYLIEGPVIVIGRKGSHGEVNWYEQSGWPIDTTYYVKVNKKVSYKFIYYLLLTVNLKGLNRSTAIPGLNREDAYDQNIALPPINEQKRIIEKVERLLNKIEEAEQLVEEAKKTFELRRAAILDKAFRGGLTRKWREENLGGILRGSEPRSAVIANKKSIKLNSQMSDISIPDTWEWVLSNVLFSFVTSGSRGWAKYYSDEGDLFLRVGNLNHETIDIDLTGQQKVNLPEGTEGTRTLVQEGDILVSITADVGRIAVVPKKFPKAYINQHIALARPSSGYCIEYVAWFLSSRNGGRLQFDRLQRGATKAGLGLNDIKSVWIPIPLLDEQYEIVRKIKSAFNKFEVVEKSLNKTLNVCEELKISILSKAYKGKIGTNDLSEENALELLKKVIREQVI</sequence>
<evidence type="ECO:0000256" key="4">
    <source>
        <dbReference type="ARBA" id="ARBA00038652"/>
    </source>
</evidence>
<organism evidence="7 8">
    <name type="scientific">Fictibacillus fluitans</name>
    <dbReference type="NCBI Taxonomy" id="3058422"/>
    <lineage>
        <taxon>Bacteria</taxon>
        <taxon>Bacillati</taxon>
        <taxon>Bacillota</taxon>
        <taxon>Bacilli</taxon>
        <taxon>Bacillales</taxon>
        <taxon>Fictibacillaceae</taxon>
        <taxon>Fictibacillus</taxon>
    </lineage>
</organism>
<dbReference type="InterPro" id="IPR000055">
    <property type="entry name" value="Restrct_endonuc_typeI_TRD"/>
</dbReference>
<keyword evidence="7" id="KW-0540">Nuclease</keyword>
<gene>
    <name evidence="7" type="ORF">QYB97_08000</name>
</gene>
<feature type="coiled-coil region" evidence="5">
    <location>
        <begin position="153"/>
        <end position="190"/>
    </location>
</feature>
<dbReference type="GO" id="GO:0004519">
    <property type="term" value="F:endonuclease activity"/>
    <property type="evidence" value="ECO:0007669"/>
    <property type="project" value="UniProtKB-KW"/>
</dbReference>
<keyword evidence="2" id="KW-0680">Restriction system</keyword>
<proteinExistence type="inferred from homology"/>
<keyword evidence="7" id="KW-0255">Endonuclease</keyword>
<dbReference type="EC" id="3.1.21.-" evidence="7"/>
<dbReference type="RefSeq" id="WP_301165460.1">
    <property type="nucleotide sequence ID" value="NZ_JAUHTR010000003.1"/>
</dbReference>
<dbReference type="InterPro" id="IPR051212">
    <property type="entry name" value="Type-I_RE_S_subunit"/>
</dbReference>
<keyword evidence="7" id="KW-0378">Hydrolase</keyword>
<evidence type="ECO:0000256" key="5">
    <source>
        <dbReference type="SAM" id="Coils"/>
    </source>
</evidence>
<keyword evidence="3" id="KW-0238">DNA-binding</keyword>
<evidence type="ECO:0000256" key="3">
    <source>
        <dbReference type="ARBA" id="ARBA00023125"/>
    </source>
</evidence>
<evidence type="ECO:0000313" key="7">
    <source>
        <dbReference type="EMBL" id="MDN4524412.1"/>
    </source>
</evidence>
<comment type="caution">
    <text evidence="7">The sequence shown here is derived from an EMBL/GenBank/DDBJ whole genome shotgun (WGS) entry which is preliminary data.</text>
</comment>
<dbReference type="CDD" id="cd17267">
    <property type="entry name" value="RMtype1_S_EcoAO83I-TRD1-CR1_like"/>
    <property type="match status" value="1"/>
</dbReference>
<evidence type="ECO:0000259" key="6">
    <source>
        <dbReference type="Pfam" id="PF01420"/>
    </source>
</evidence>
<keyword evidence="8" id="KW-1185">Reference proteome</keyword>
<name>A0ABT8HUG1_9BACL</name>
<dbReference type="PANTHER" id="PTHR43140">
    <property type="entry name" value="TYPE-1 RESTRICTION ENZYME ECOKI SPECIFICITY PROTEIN"/>
    <property type="match status" value="1"/>
</dbReference>
<dbReference type="SUPFAM" id="SSF116734">
    <property type="entry name" value="DNA methylase specificity domain"/>
    <property type="match status" value="2"/>
</dbReference>
<dbReference type="Pfam" id="PF01420">
    <property type="entry name" value="Methylase_S"/>
    <property type="match status" value="2"/>
</dbReference>
<dbReference type="PANTHER" id="PTHR43140:SF1">
    <property type="entry name" value="TYPE I RESTRICTION ENZYME ECOKI SPECIFICITY SUBUNIT"/>
    <property type="match status" value="1"/>
</dbReference>
<accession>A0ABT8HUG1</accession>
<evidence type="ECO:0000313" key="8">
    <source>
        <dbReference type="Proteomes" id="UP001172721"/>
    </source>
</evidence>
<dbReference type="Proteomes" id="UP001172721">
    <property type="component" value="Unassembled WGS sequence"/>
</dbReference>
<dbReference type="GO" id="GO:0016787">
    <property type="term" value="F:hydrolase activity"/>
    <property type="evidence" value="ECO:0007669"/>
    <property type="project" value="UniProtKB-KW"/>
</dbReference>
<keyword evidence="5" id="KW-0175">Coiled coil</keyword>
<dbReference type="InterPro" id="IPR044946">
    <property type="entry name" value="Restrct_endonuc_typeI_TRD_sf"/>
</dbReference>
<feature type="domain" description="Type I restriction modification DNA specificity" evidence="6">
    <location>
        <begin position="307"/>
        <end position="420"/>
    </location>
</feature>
<evidence type="ECO:0000256" key="2">
    <source>
        <dbReference type="ARBA" id="ARBA00022747"/>
    </source>
</evidence>
<protein>
    <submittedName>
        <fullName evidence="7">Restriction endonuclease subunit S</fullName>
        <ecNumber evidence="7">3.1.21.-</ecNumber>
    </submittedName>
</protein>
<feature type="domain" description="Type I restriction modification DNA specificity" evidence="6">
    <location>
        <begin position="27"/>
        <end position="175"/>
    </location>
</feature>
<dbReference type="EMBL" id="JAUHTR010000003">
    <property type="protein sequence ID" value="MDN4524412.1"/>
    <property type="molecule type" value="Genomic_DNA"/>
</dbReference>
<reference evidence="7" key="1">
    <citation type="submission" date="2023-07" db="EMBL/GenBank/DDBJ databases">
        <title>Fictibacillus sp. isolated from freshwater pond.</title>
        <authorList>
            <person name="Kirdat K."/>
            <person name="Bhat A."/>
            <person name="Mourya A."/>
            <person name="Yadav A."/>
        </authorList>
    </citation>
    <scope>NUCLEOTIDE SEQUENCE</scope>
    <source>
        <strain evidence="7">NE201</strain>
    </source>
</reference>
<evidence type="ECO:0000256" key="1">
    <source>
        <dbReference type="ARBA" id="ARBA00010923"/>
    </source>
</evidence>